<sequence>MPFSIQDQNFQAALAVNRVAHHMHGISLAMFGGVDPSPEDIKVALQVLTTLGKANMKGPFGETDAAETKPHHLQTAEERAARWREPGNTAGHFGPKGKAKMKQLVDLGWTDRAVAKAMGVRDNAVRQHRLARSLPPGKVWPTPEEVEFRIA</sequence>
<evidence type="ECO:0000313" key="1">
    <source>
        <dbReference type="EMBL" id="AGO88440.1"/>
    </source>
</evidence>
<name>A0A088B2G3_9HYPH</name>
<geneLocation type="plasmid" evidence="1">
    <name>pMOC3</name>
</geneLocation>
<gene>
    <name evidence="1" type="ORF">MOC_3p0029</name>
</gene>
<dbReference type="EMBL" id="JX627582">
    <property type="protein sequence ID" value="AGO88440.1"/>
    <property type="molecule type" value="Genomic_DNA"/>
</dbReference>
<dbReference type="RefSeq" id="WP_172685239.1">
    <property type="nucleotide sequence ID" value="NZ_JX627582.1"/>
</dbReference>
<reference evidence="1" key="1">
    <citation type="journal article" date="2014" name="PLoS ONE">
        <title>Genome Information of Methylobacterium oryzae, a Plant-Probiotic Methylotroph in the Phyllosphere.</title>
        <authorList>
            <person name="Kwak M.J."/>
            <person name="Jeong H."/>
            <person name="Madhaiyan M."/>
            <person name="Lee Y."/>
            <person name="Sa T.M."/>
            <person name="Oh T.K."/>
            <person name="Kim J.F."/>
        </authorList>
    </citation>
    <scope>NUCLEOTIDE SEQUENCE</scope>
    <source>
        <strain evidence="1">CBMB20</strain>
        <plasmid evidence="1">pMOC3</plasmid>
    </source>
</reference>
<proteinExistence type="predicted"/>
<keyword evidence="1" id="KW-0614">Plasmid</keyword>
<organism evidence="1">
    <name type="scientific">Methylobacterium oryzae CBMB20</name>
    <dbReference type="NCBI Taxonomy" id="693986"/>
    <lineage>
        <taxon>Bacteria</taxon>
        <taxon>Pseudomonadati</taxon>
        <taxon>Pseudomonadota</taxon>
        <taxon>Alphaproteobacteria</taxon>
        <taxon>Hyphomicrobiales</taxon>
        <taxon>Methylobacteriaceae</taxon>
        <taxon>Methylobacterium</taxon>
    </lineage>
</organism>
<protein>
    <submittedName>
        <fullName evidence="1">Protein of unassigned function</fullName>
    </submittedName>
</protein>
<accession>A0A088B2G3</accession>
<dbReference type="AlphaFoldDB" id="A0A088B2G3"/>